<name>A0ABW0R168_9BACL</name>
<sequence length="643" mass="70744">MNMKSKLRPNMRYALKYARTLLVLALAIFLLIPQPFAASYNVKIQSQPLVTTLSPAATYDVIVVGTDPEGVMAAVSAARNGLKVLLVEPRPRKVLGGLMTIGWLNSLDLNKSPTINAKFPEKNLNGGLFQEWYKMIQGTSFDVNRAARAFQKMVQDEKNIDLVMNAKQVTPLLEGSKVSGMRLTRDNGKEQTIRAGAIIDATQDADIAAAAGAPYTLLREDLGESPDVRVAVTLVFKISGVTDQVWQEMKQHVGPGGGSDARSIWGYGDARAYKSSDPDRVRIRSLNIGRQDDNTILLNTMQIYGIDPLDPASLEEGIKIGTKEAPLIVDYLKKKYKPFRNVQYAGVAPELYVRESRHIIGEYRLTIADLLENRDFSDAIAYGSYEVDIQGSSTAGKPGSVMTGSIMMNPLQYGVPFRALVPQKIDGLLVVGRSASFDTLPHGSARVIPLGMATGEAAGAAVKLAKDKHKSLRELSRSKADMSELRKRLTQQGMDLKMRDLKAQAYTKHKDYPGLLVAADLFAAVGGYKNEDWGLDEISSPKRFVNVYRKMQKKYPALQSKSDAGSYLKTEDPALKWDDVAYLITQAAGQSVAREQASAWLVDQGWINEQTIKSFGNRNQLTNGDSYMVVRDLVENVTGVKVQ</sequence>
<keyword evidence="1" id="KW-0004">4Fe-4S</keyword>
<dbReference type="PANTHER" id="PTHR43498">
    <property type="entry name" value="FERREDOXIN:COB-COM HETERODISULFIDE REDUCTASE SUBUNIT A"/>
    <property type="match status" value="1"/>
</dbReference>
<dbReference type="Gene3D" id="3.50.50.60">
    <property type="entry name" value="FAD/NAD(P)-binding domain"/>
    <property type="match status" value="1"/>
</dbReference>
<reference evidence="7" key="1">
    <citation type="journal article" date="2019" name="Int. J. Syst. Evol. Microbiol.">
        <title>The Global Catalogue of Microorganisms (GCM) 10K type strain sequencing project: providing services to taxonomists for standard genome sequencing and annotation.</title>
        <authorList>
            <consortium name="The Broad Institute Genomics Platform"/>
            <consortium name="The Broad Institute Genome Sequencing Center for Infectious Disease"/>
            <person name="Wu L."/>
            <person name="Ma J."/>
        </authorList>
    </citation>
    <scope>NUCLEOTIDE SEQUENCE [LARGE SCALE GENOMIC DNA]</scope>
    <source>
        <strain evidence="7">CGMCC 1.18578</strain>
    </source>
</reference>
<dbReference type="InterPro" id="IPR036188">
    <property type="entry name" value="FAD/NAD-bd_sf"/>
</dbReference>
<dbReference type="PANTHER" id="PTHR43498:SF1">
    <property type="entry name" value="COB--COM HETERODISULFIDE REDUCTASE IRON-SULFUR SUBUNIT A"/>
    <property type="match status" value="1"/>
</dbReference>
<accession>A0ABW0R168</accession>
<keyword evidence="3" id="KW-0560">Oxidoreductase</keyword>
<dbReference type="Proteomes" id="UP001596108">
    <property type="component" value="Unassembled WGS sequence"/>
</dbReference>
<evidence type="ECO:0000256" key="5">
    <source>
        <dbReference type="ARBA" id="ARBA00023014"/>
    </source>
</evidence>
<evidence type="ECO:0000256" key="4">
    <source>
        <dbReference type="ARBA" id="ARBA00023004"/>
    </source>
</evidence>
<dbReference type="InterPro" id="IPR039650">
    <property type="entry name" value="HdrA-like"/>
</dbReference>
<evidence type="ECO:0000256" key="2">
    <source>
        <dbReference type="ARBA" id="ARBA00022723"/>
    </source>
</evidence>
<keyword evidence="5" id="KW-0411">Iron-sulfur</keyword>
<evidence type="ECO:0000256" key="1">
    <source>
        <dbReference type="ARBA" id="ARBA00022485"/>
    </source>
</evidence>
<keyword evidence="2" id="KW-0479">Metal-binding</keyword>
<dbReference type="RefSeq" id="WP_378112687.1">
    <property type="nucleotide sequence ID" value="NZ_JBHSNC010000045.1"/>
</dbReference>
<comment type="caution">
    <text evidence="6">The sequence shown here is derived from an EMBL/GenBank/DDBJ whole genome shotgun (WGS) entry which is preliminary data.</text>
</comment>
<keyword evidence="7" id="KW-1185">Reference proteome</keyword>
<evidence type="ECO:0000313" key="6">
    <source>
        <dbReference type="EMBL" id="MFC5530748.1"/>
    </source>
</evidence>
<proteinExistence type="predicted"/>
<keyword evidence="4" id="KW-0408">Iron</keyword>
<dbReference type="EMBL" id="JBHSNC010000045">
    <property type="protein sequence ID" value="MFC5530748.1"/>
    <property type="molecule type" value="Genomic_DNA"/>
</dbReference>
<evidence type="ECO:0000256" key="3">
    <source>
        <dbReference type="ARBA" id="ARBA00023002"/>
    </source>
</evidence>
<dbReference type="SUPFAM" id="SSF51905">
    <property type="entry name" value="FAD/NAD(P)-binding domain"/>
    <property type="match status" value="1"/>
</dbReference>
<dbReference type="Pfam" id="PF12831">
    <property type="entry name" value="FAD_oxidored"/>
    <property type="match status" value="1"/>
</dbReference>
<evidence type="ECO:0000313" key="7">
    <source>
        <dbReference type="Proteomes" id="UP001596108"/>
    </source>
</evidence>
<gene>
    <name evidence="6" type="ORF">ACFPQ4_15035</name>
</gene>
<organism evidence="6 7">
    <name type="scientific">Cohnella yongneupensis</name>
    <dbReference type="NCBI Taxonomy" id="425006"/>
    <lineage>
        <taxon>Bacteria</taxon>
        <taxon>Bacillati</taxon>
        <taxon>Bacillota</taxon>
        <taxon>Bacilli</taxon>
        <taxon>Bacillales</taxon>
        <taxon>Paenibacillaceae</taxon>
        <taxon>Cohnella</taxon>
    </lineage>
</organism>
<protein>
    <submittedName>
        <fullName evidence="6">FAD-dependent oxidoreductase</fullName>
    </submittedName>
</protein>